<dbReference type="GO" id="GO:0005634">
    <property type="term" value="C:nucleus"/>
    <property type="evidence" value="ECO:0007669"/>
    <property type="project" value="UniProtKB-SubCell"/>
</dbReference>
<dbReference type="PROSITE" id="PS51745">
    <property type="entry name" value="PB1"/>
    <property type="match status" value="1"/>
</dbReference>
<dbReference type="FunFam" id="3.10.20.90:FF:000047">
    <property type="entry name" value="Auxin response factor"/>
    <property type="match status" value="1"/>
</dbReference>
<evidence type="ECO:0000259" key="11">
    <source>
        <dbReference type="PROSITE" id="PS51745"/>
    </source>
</evidence>
<evidence type="ECO:0000256" key="8">
    <source>
        <dbReference type="ARBA" id="ARBA00023294"/>
    </source>
</evidence>
<dbReference type="PANTHER" id="PTHR31384">
    <property type="entry name" value="AUXIN RESPONSE FACTOR 4-RELATED"/>
    <property type="match status" value="1"/>
</dbReference>
<dbReference type="Gramene" id="Aco008426.1.mrna1">
    <property type="protein sequence ID" value="Aco008426.1.mrna1"/>
    <property type="gene ID" value="Aco008426.1.path1"/>
</dbReference>
<proteinExistence type="inferred from homology"/>
<comment type="subcellular location">
    <subcellularLocation>
        <location evidence="2 9">Nucleus</location>
    </subcellularLocation>
</comment>
<evidence type="ECO:0000256" key="4">
    <source>
        <dbReference type="ARBA" id="ARBA00023015"/>
    </source>
</evidence>
<dbReference type="GO" id="GO:0006355">
    <property type="term" value="P:regulation of DNA-templated transcription"/>
    <property type="evidence" value="ECO:0007669"/>
    <property type="project" value="InterPro"/>
</dbReference>
<dbReference type="Pfam" id="PF06507">
    <property type="entry name" value="ARF_AD"/>
    <property type="match status" value="1"/>
</dbReference>
<dbReference type="InterPro" id="IPR010525">
    <property type="entry name" value="ARF_dom"/>
</dbReference>
<keyword evidence="7 9" id="KW-0539">Nucleus</keyword>
<sequence length="881" mass="98002">MRLSTSGLTNQPQEEEQRCLNSELWHACAGPLVSLPAVGSRVVYFPQGHSEQVAASTNKEVDSQIPNYPSLPPQLICQLHNVTMHADVETDEVYAQMTLQPLSPQEQKDPYLPTELGAPSKQPTNYFCKTLTASDTSTHGGFSVPRRAAEKVFPPLDFSQQPPAQELMAKDLHGNEWKFRHIFRGQPKRHLLTTGWSVFVSAKRLAAGDSVIFIWNDNNQLLLGIRRANRPQTVMPSSVLSSDSMHIGLLAAAAHAAATNSRFTIFYNPRASPSEFVIPLAKYVKAVYHTRISVGMRFRMLFETEESSVRRYMGTITGISDLDPVRWPNSHWRSVKVGWDESTAGERQPRVSLWEIEPLTTFPMYPSPFPLRLKRPWPTGLPSLHDGANSAFQSLNFQGLGVGPWMHPRLDSSMLGLQSDMYQTIAAAALQEIRDPSKQLSPNMLQFQQPQNMTSRSTLLPSQIIQQGQPQLQQPFLQTIPENKIQSHVQSNYLQQCQPISDQRQQIQQVEQKQLHQQAQQQKHLSDHQQVPNVVSALSNLTSSPQSQMQAISFSQPQNYSDANNNSLSAPTATTLHNILMPFSQEAPSNLLNMPRSTPMAVSNPWSSKRVAVESVLSSIPQCFMPQMEQQLEATQPNMSQHSATQLAPFPGRECSVDQDGSTDTQNNLLFGVNIDPSSLLMQSSMLGLRSVDNGNDANSMPYSACNYLGSTGNDFPLNQALTSSNCLDESGFLQSTGNVDQVNPQRGTFVKVSKPGTFGRSLDITKFSSYNELRSELGRLFGLEGQLEEPLRSGWQLVFVDRENDVLLVGDDPWQEFVNSVSCIKILSPQEVQQMGKQDTDLLNSAHIKRLPGNNCEGYVSRPDTRSLSNGMTPVGSLEY</sequence>
<dbReference type="CDD" id="cd10017">
    <property type="entry name" value="B3_DNA"/>
    <property type="match status" value="1"/>
</dbReference>
<dbReference type="Gene3D" id="2.40.330.10">
    <property type="entry name" value="DNA-binding pseudobarrel domain"/>
    <property type="match status" value="1"/>
</dbReference>
<dbReference type="FunFam" id="2.40.330.10:FF:000001">
    <property type="entry name" value="Auxin response factor"/>
    <property type="match status" value="1"/>
</dbReference>
<evidence type="ECO:0000313" key="13">
    <source>
        <dbReference type="Proteomes" id="UP000092600"/>
    </source>
</evidence>
<dbReference type="PROSITE" id="PS50863">
    <property type="entry name" value="B3"/>
    <property type="match status" value="1"/>
</dbReference>
<dbReference type="Gene3D" id="3.10.20.90">
    <property type="entry name" value="Phosphatidylinositol 3-kinase Catalytic Subunit, Chain A, domain 1"/>
    <property type="match status" value="1"/>
</dbReference>
<evidence type="ECO:0000313" key="12">
    <source>
        <dbReference type="EMBL" id="OAY71509.1"/>
    </source>
</evidence>
<keyword evidence="8 9" id="KW-0927">Auxin signaling pathway</keyword>
<reference evidence="15" key="2">
    <citation type="submission" date="2025-04" db="UniProtKB">
        <authorList>
            <consortium name="RefSeq"/>
        </authorList>
    </citation>
    <scope>IDENTIFICATION</scope>
    <source>
        <tissue evidence="15">Leaf</tissue>
    </source>
</reference>
<dbReference type="SUPFAM" id="SSF101936">
    <property type="entry name" value="DNA-binding pseudobarrel domain"/>
    <property type="match status" value="1"/>
</dbReference>
<organism evidence="12 13">
    <name type="scientific">Ananas comosus</name>
    <name type="common">Pineapple</name>
    <name type="synonym">Ananas ananas</name>
    <dbReference type="NCBI Taxonomy" id="4615"/>
    <lineage>
        <taxon>Eukaryota</taxon>
        <taxon>Viridiplantae</taxon>
        <taxon>Streptophyta</taxon>
        <taxon>Embryophyta</taxon>
        <taxon>Tracheophyta</taxon>
        <taxon>Spermatophyta</taxon>
        <taxon>Magnoliopsida</taxon>
        <taxon>Liliopsida</taxon>
        <taxon>Poales</taxon>
        <taxon>Bromeliaceae</taxon>
        <taxon>Bromelioideae</taxon>
        <taxon>Ananas</taxon>
    </lineage>
</organism>
<evidence type="ECO:0000256" key="1">
    <source>
        <dbReference type="ARBA" id="ARBA00003182"/>
    </source>
</evidence>
<dbReference type="GO" id="GO:0009734">
    <property type="term" value="P:auxin-activated signaling pathway"/>
    <property type="evidence" value="ECO:0007669"/>
    <property type="project" value="UniProtKB-KW"/>
</dbReference>
<evidence type="ECO:0000313" key="14">
    <source>
        <dbReference type="Proteomes" id="UP000515123"/>
    </source>
</evidence>
<dbReference type="GO" id="GO:0003677">
    <property type="term" value="F:DNA binding"/>
    <property type="evidence" value="ECO:0007669"/>
    <property type="project" value="UniProtKB-KW"/>
</dbReference>
<evidence type="ECO:0000259" key="10">
    <source>
        <dbReference type="PROSITE" id="PS50863"/>
    </source>
</evidence>
<dbReference type="AlphaFoldDB" id="A0A199V378"/>
<name>A0A199V378_ANACO</name>
<evidence type="ECO:0000256" key="7">
    <source>
        <dbReference type="ARBA" id="ARBA00023242"/>
    </source>
</evidence>
<keyword evidence="6 9" id="KW-0804">Transcription</keyword>
<dbReference type="OrthoDB" id="2016915at2759"/>
<evidence type="ECO:0000256" key="6">
    <source>
        <dbReference type="ARBA" id="ARBA00023163"/>
    </source>
</evidence>
<evidence type="ECO:0000256" key="3">
    <source>
        <dbReference type="ARBA" id="ARBA00007853"/>
    </source>
</evidence>
<dbReference type="Pfam" id="PF02309">
    <property type="entry name" value="AUX_IAA"/>
    <property type="match status" value="1"/>
</dbReference>
<accession>A0A199V378</accession>
<dbReference type="InterPro" id="IPR015300">
    <property type="entry name" value="DNA-bd_pseudobarrel_sf"/>
</dbReference>
<protein>
    <recommendedName>
        <fullName evidence="9">Auxin response factor</fullName>
    </recommendedName>
</protein>
<evidence type="ECO:0000256" key="2">
    <source>
        <dbReference type="ARBA" id="ARBA00004123"/>
    </source>
</evidence>
<dbReference type="SUPFAM" id="SSF54277">
    <property type="entry name" value="CAD &amp; PB1 domains"/>
    <property type="match status" value="1"/>
</dbReference>
<gene>
    <name evidence="15" type="primary">LOC109724712</name>
    <name evidence="12" type="ORF">ACMD2_02714</name>
</gene>
<reference evidence="12 13" key="1">
    <citation type="journal article" date="2016" name="DNA Res.">
        <title>The draft genome of MD-2 pineapple using hybrid error correction of long reads.</title>
        <authorList>
            <person name="Redwan R.M."/>
            <person name="Saidin A."/>
            <person name="Kumar S.V."/>
        </authorList>
    </citation>
    <scope>NUCLEOTIDE SEQUENCE [LARGE SCALE GENOMIC DNA]</scope>
    <source>
        <strain evidence="13">cv. MD2</strain>
        <tissue evidence="12">Leaf</tissue>
    </source>
</reference>
<evidence type="ECO:0000256" key="5">
    <source>
        <dbReference type="ARBA" id="ARBA00023125"/>
    </source>
</evidence>
<dbReference type="InterPro" id="IPR053793">
    <property type="entry name" value="PB1-like"/>
</dbReference>
<dbReference type="SMART" id="SM01019">
    <property type="entry name" value="B3"/>
    <property type="match status" value="1"/>
</dbReference>
<dbReference type="STRING" id="4615.A0A199V378"/>
<comment type="function">
    <text evidence="1 9">Auxin response factors (ARFs) are transcriptional factors that bind specifically to the DNA sequence 5'-TGTCTC-3' found in the auxin-responsive promoter elements (AuxREs).</text>
</comment>
<feature type="domain" description="PB1" evidence="11">
    <location>
        <begin position="748"/>
        <end position="832"/>
    </location>
</feature>
<dbReference type="EMBL" id="LSRQ01003444">
    <property type="protein sequence ID" value="OAY71509.1"/>
    <property type="molecule type" value="Genomic_DNA"/>
</dbReference>
<dbReference type="Proteomes" id="UP000515123">
    <property type="component" value="Linkage group 19"/>
</dbReference>
<dbReference type="Gene3D" id="2.30.30.1040">
    <property type="match status" value="1"/>
</dbReference>
<dbReference type="InterPro" id="IPR044835">
    <property type="entry name" value="ARF_plant"/>
</dbReference>
<dbReference type="RefSeq" id="XP_020109211.1">
    <property type="nucleotide sequence ID" value="XM_020253622.1"/>
</dbReference>
<dbReference type="GeneID" id="109724712"/>
<dbReference type="PANTHER" id="PTHR31384:SF115">
    <property type="entry name" value="AUXIN RESPONSE FACTOR 6"/>
    <property type="match status" value="1"/>
</dbReference>
<evidence type="ECO:0000256" key="9">
    <source>
        <dbReference type="RuleBase" id="RU004561"/>
    </source>
</evidence>
<dbReference type="InterPro" id="IPR003340">
    <property type="entry name" value="B3_DNA-bd"/>
</dbReference>
<dbReference type="Pfam" id="PF02362">
    <property type="entry name" value="B3"/>
    <property type="match status" value="1"/>
</dbReference>
<dbReference type="FunFam" id="2.30.30.1040:FF:000001">
    <property type="entry name" value="Auxin response factor"/>
    <property type="match status" value="1"/>
</dbReference>
<evidence type="ECO:0000313" key="15">
    <source>
        <dbReference type="RefSeq" id="XP_020109211.1"/>
    </source>
</evidence>
<keyword evidence="5 9" id="KW-0238">DNA-binding</keyword>
<comment type="subunit">
    <text evidence="9">Homodimers and heterodimers.</text>
</comment>
<dbReference type="Proteomes" id="UP000092600">
    <property type="component" value="Unassembled WGS sequence"/>
</dbReference>
<keyword evidence="4 9" id="KW-0805">Transcription regulation</keyword>
<comment type="similarity">
    <text evidence="3 9">Belongs to the ARF family.</text>
</comment>
<keyword evidence="14" id="KW-1185">Reference proteome</keyword>
<feature type="domain" description="TF-B3" evidence="10">
    <location>
        <begin position="127"/>
        <end position="229"/>
    </location>
</feature>
<dbReference type="InterPro" id="IPR033389">
    <property type="entry name" value="AUX/IAA_dom"/>
</dbReference>